<dbReference type="InterPro" id="IPR050811">
    <property type="entry name" value="Phosphate_ABC_transporter"/>
</dbReference>
<gene>
    <name evidence="3" type="primary">pstS</name>
    <name evidence="3" type="ORF">GCM10017161_25070</name>
</gene>
<dbReference type="Gene3D" id="3.40.190.10">
    <property type="entry name" value="Periplasmic binding protein-like II"/>
    <property type="match status" value="2"/>
</dbReference>
<dbReference type="EMBL" id="BNCK01000005">
    <property type="protein sequence ID" value="GHF95740.1"/>
    <property type="molecule type" value="Genomic_DNA"/>
</dbReference>
<protein>
    <submittedName>
        <fullName evidence="3">Phosphate-binding protein PstS</fullName>
    </submittedName>
</protein>
<feature type="domain" description="PBP" evidence="2">
    <location>
        <begin position="25"/>
        <end position="273"/>
    </location>
</feature>
<evidence type="ECO:0000313" key="3">
    <source>
        <dbReference type="EMBL" id="GHF95740.1"/>
    </source>
</evidence>
<sequence length="287" mass="32341">MRIFILVFALCSFQLYAKVNKDKRLYIVGSSSVENMLENTASQFDQQTGLSVVKRSVKNGDEVDDVGTEISQLAIMSRPLTAIELRRYPDLIQTKVAYDAIVFFTHKSTPVSNITTNDIVNIYTQVNPKWPDINEPVYPMSKNIEHGLHQAFTELLGLESSRVPSQLGMRFKQKGSIDDYNDASVSSFGRVSQAARKIARKSNSIAYDSLGAYQSFVQTLAMPKTKLLAINNIEPIQSGMANADYPFKRALYIIHNKNSKLGEQKFVDFLLSAKGQEIIKQNYYYPL</sequence>
<evidence type="ECO:0000313" key="4">
    <source>
        <dbReference type="Proteomes" id="UP000623842"/>
    </source>
</evidence>
<reference evidence="3" key="1">
    <citation type="journal article" date="2014" name="Int. J. Syst. Evol. Microbiol.">
        <title>Complete genome sequence of Corynebacterium casei LMG S-19264T (=DSM 44701T), isolated from a smear-ripened cheese.</title>
        <authorList>
            <consortium name="US DOE Joint Genome Institute (JGI-PGF)"/>
            <person name="Walter F."/>
            <person name="Albersmeier A."/>
            <person name="Kalinowski J."/>
            <person name="Ruckert C."/>
        </authorList>
    </citation>
    <scope>NUCLEOTIDE SEQUENCE</scope>
    <source>
        <strain evidence="3">KCTC 42731</strain>
    </source>
</reference>
<dbReference type="Pfam" id="PF12849">
    <property type="entry name" value="PBP_like_2"/>
    <property type="match status" value="1"/>
</dbReference>
<evidence type="ECO:0000259" key="2">
    <source>
        <dbReference type="Pfam" id="PF12849"/>
    </source>
</evidence>
<accession>A0A919BJJ2</accession>
<evidence type="ECO:0000256" key="1">
    <source>
        <dbReference type="ARBA" id="ARBA00022729"/>
    </source>
</evidence>
<dbReference type="InterPro" id="IPR024370">
    <property type="entry name" value="PBP_domain"/>
</dbReference>
<comment type="caution">
    <text evidence="3">The sequence shown here is derived from an EMBL/GenBank/DDBJ whole genome shotgun (WGS) entry which is preliminary data.</text>
</comment>
<organism evidence="3 4">
    <name type="scientific">Thalassotalea marina</name>
    <dbReference type="NCBI Taxonomy" id="1673741"/>
    <lineage>
        <taxon>Bacteria</taxon>
        <taxon>Pseudomonadati</taxon>
        <taxon>Pseudomonadota</taxon>
        <taxon>Gammaproteobacteria</taxon>
        <taxon>Alteromonadales</taxon>
        <taxon>Colwelliaceae</taxon>
        <taxon>Thalassotalea</taxon>
    </lineage>
</organism>
<reference evidence="3" key="2">
    <citation type="submission" date="2020-09" db="EMBL/GenBank/DDBJ databases">
        <authorList>
            <person name="Sun Q."/>
            <person name="Kim S."/>
        </authorList>
    </citation>
    <scope>NUCLEOTIDE SEQUENCE</scope>
    <source>
        <strain evidence="3">KCTC 42731</strain>
    </source>
</reference>
<dbReference type="AlphaFoldDB" id="A0A919BJJ2"/>
<dbReference type="RefSeq" id="WP_189771091.1">
    <property type="nucleotide sequence ID" value="NZ_BNCK01000005.1"/>
</dbReference>
<proteinExistence type="predicted"/>
<keyword evidence="1" id="KW-0732">Signal</keyword>
<dbReference type="SUPFAM" id="SSF53850">
    <property type="entry name" value="Periplasmic binding protein-like II"/>
    <property type="match status" value="1"/>
</dbReference>
<dbReference type="Proteomes" id="UP000623842">
    <property type="component" value="Unassembled WGS sequence"/>
</dbReference>
<keyword evidence="4" id="KW-1185">Reference proteome</keyword>
<name>A0A919BJJ2_9GAMM</name>
<dbReference type="PANTHER" id="PTHR30570">
    <property type="entry name" value="PERIPLASMIC PHOSPHATE BINDING COMPONENT OF PHOSPHATE ABC TRANSPORTER"/>
    <property type="match status" value="1"/>
</dbReference>
<dbReference type="PANTHER" id="PTHR30570:SF1">
    <property type="entry name" value="PHOSPHATE-BINDING PROTEIN PSTS"/>
    <property type="match status" value="1"/>
</dbReference>